<dbReference type="PANTHER" id="PTHR43592">
    <property type="entry name" value="CAAX AMINO TERMINAL PROTEASE"/>
    <property type="match status" value="1"/>
</dbReference>
<organism evidence="3 4">
    <name type="scientific">Nyssa sinensis</name>
    <dbReference type="NCBI Taxonomy" id="561372"/>
    <lineage>
        <taxon>Eukaryota</taxon>
        <taxon>Viridiplantae</taxon>
        <taxon>Streptophyta</taxon>
        <taxon>Embryophyta</taxon>
        <taxon>Tracheophyta</taxon>
        <taxon>Spermatophyta</taxon>
        <taxon>Magnoliopsida</taxon>
        <taxon>eudicotyledons</taxon>
        <taxon>Gunneridae</taxon>
        <taxon>Pentapetalae</taxon>
        <taxon>asterids</taxon>
        <taxon>Cornales</taxon>
        <taxon>Nyssaceae</taxon>
        <taxon>Nyssa</taxon>
    </lineage>
</organism>
<feature type="transmembrane region" description="Helical" evidence="1">
    <location>
        <begin position="285"/>
        <end position="308"/>
    </location>
</feature>
<feature type="transmembrane region" description="Helical" evidence="1">
    <location>
        <begin position="320"/>
        <end position="340"/>
    </location>
</feature>
<dbReference type="EMBL" id="CM018047">
    <property type="protein sequence ID" value="KAA8523367.1"/>
    <property type="molecule type" value="Genomic_DNA"/>
</dbReference>
<gene>
    <name evidence="3" type="ORF">F0562_009790</name>
</gene>
<feature type="domain" description="CAAX prenyl protease 2/Lysostaphin resistance protein A-like" evidence="2">
    <location>
        <begin position="209"/>
        <end position="290"/>
    </location>
</feature>
<dbReference type="GO" id="GO:0004175">
    <property type="term" value="F:endopeptidase activity"/>
    <property type="evidence" value="ECO:0007669"/>
    <property type="project" value="UniProtKB-ARBA"/>
</dbReference>
<feature type="transmembrane region" description="Helical" evidence="1">
    <location>
        <begin position="158"/>
        <end position="180"/>
    </location>
</feature>
<dbReference type="AlphaFoldDB" id="A0A5J5A211"/>
<evidence type="ECO:0000256" key="1">
    <source>
        <dbReference type="SAM" id="Phobius"/>
    </source>
</evidence>
<sequence length="356" mass="39216">MSVAGPVVPTKEDGEVDQERLVAMLAEWGQKGGMLRLIGKIALLWGGIRGAMSLTDRLILFLRIAERPLFQRILGFVCMVLVLWSPVVVPFLPTLVQSRLTHTSNKIAELACIIGLYTSLMILVMKWGRRIRGYENPLEQYGLDFTSLPKIQSFLKGLTGGVMLVLAVHSVNALLGFVRLTWPSSLSASSLDAVMWLKVYGQMLILIGRGLVTATGVALVEELIFRSWLPDEISVELGYHRGIIISGLAFSLFERSLWAIPGLWLLSLCLAGARQIGQGSLSLPIGLRAGIVASSFILQMGGFLTYQSNFPQWVTGTHPFQPFSGATGLTFSLLLAIVLYPRQPLHQNKKTRTIRE</sequence>
<feature type="transmembrane region" description="Helical" evidence="1">
    <location>
        <begin position="256"/>
        <end position="273"/>
    </location>
</feature>
<keyword evidence="1" id="KW-0812">Transmembrane</keyword>
<keyword evidence="1" id="KW-1133">Transmembrane helix</keyword>
<evidence type="ECO:0000259" key="2">
    <source>
        <dbReference type="Pfam" id="PF02517"/>
    </source>
</evidence>
<name>A0A5J5A211_9ASTE</name>
<keyword evidence="4" id="KW-1185">Reference proteome</keyword>
<keyword evidence="1" id="KW-0472">Membrane</keyword>
<reference evidence="3 4" key="1">
    <citation type="submission" date="2019-09" db="EMBL/GenBank/DDBJ databases">
        <title>A chromosome-level genome assembly of the Chinese tupelo Nyssa sinensis.</title>
        <authorList>
            <person name="Yang X."/>
            <person name="Kang M."/>
            <person name="Yang Y."/>
            <person name="Xiong H."/>
            <person name="Wang M."/>
            <person name="Zhang Z."/>
            <person name="Wang Z."/>
            <person name="Wu H."/>
            <person name="Ma T."/>
            <person name="Liu J."/>
            <person name="Xi Z."/>
        </authorList>
    </citation>
    <scope>NUCLEOTIDE SEQUENCE [LARGE SCALE GENOMIC DNA]</scope>
    <source>
        <strain evidence="3">J267</strain>
        <tissue evidence="3">Leaf</tissue>
    </source>
</reference>
<proteinExistence type="predicted"/>
<dbReference type="GO" id="GO:0080120">
    <property type="term" value="P:CAAX-box protein maturation"/>
    <property type="evidence" value="ECO:0007669"/>
    <property type="project" value="UniProtKB-ARBA"/>
</dbReference>
<dbReference type="Pfam" id="PF02517">
    <property type="entry name" value="Rce1-like"/>
    <property type="match status" value="1"/>
</dbReference>
<feature type="transmembrane region" description="Helical" evidence="1">
    <location>
        <begin position="107"/>
        <end position="125"/>
    </location>
</feature>
<protein>
    <recommendedName>
        <fullName evidence="2">CAAX prenyl protease 2/Lysostaphin resistance protein A-like domain-containing protein</fullName>
    </recommendedName>
</protein>
<feature type="transmembrane region" description="Helical" evidence="1">
    <location>
        <begin position="73"/>
        <end position="95"/>
    </location>
</feature>
<dbReference type="Proteomes" id="UP000325577">
    <property type="component" value="Linkage Group LG4"/>
</dbReference>
<dbReference type="InterPro" id="IPR003675">
    <property type="entry name" value="Rce1/LyrA-like_dom"/>
</dbReference>
<evidence type="ECO:0000313" key="4">
    <source>
        <dbReference type="Proteomes" id="UP000325577"/>
    </source>
</evidence>
<dbReference type="PANTHER" id="PTHR43592:SF20">
    <property type="entry name" value="ALPHA_BETA-HYDROLASES SUPERFAMILY PROTEIN"/>
    <property type="match status" value="1"/>
</dbReference>
<dbReference type="OrthoDB" id="1719834at2759"/>
<evidence type="ECO:0000313" key="3">
    <source>
        <dbReference type="EMBL" id="KAA8523367.1"/>
    </source>
</evidence>
<accession>A0A5J5A211</accession>